<dbReference type="AlphaFoldDB" id="A0A8J7LDE2"/>
<name>A0A8J7LDE2_9NOST</name>
<keyword evidence="2" id="KW-1185">Reference proteome</keyword>
<evidence type="ECO:0000313" key="2">
    <source>
        <dbReference type="Proteomes" id="UP000662314"/>
    </source>
</evidence>
<dbReference type="Proteomes" id="UP000662314">
    <property type="component" value="Unassembled WGS sequence"/>
</dbReference>
<sequence length="79" mass="8912">MVQQIRQNEPRYICIIPIEKITGNLDEEIMTFGVSASEAKNQGEQLLTSTYGCDGSQVLELMQQARIEQIAQWCAPESH</sequence>
<proteinExistence type="predicted"/>
<reference evidence="1 2" key="1">
    <citation type="journal article" date="2021" name="Int. J. Syst. Evol. Microbiol.">
        <title>Amazonocrinis nigriterrae gen. nov., sp. nov., Atlanticothrix silvestris gen. nov., sp. nov. and Dendronalium phyllosphericum gen. nov., sp. nov., nostocacean cyanobacteria from Brazilian environments.</title>
        <authorList>
            <person name="Alvarenga D.O."/>
            <person name="Andreote A.P.D."/>
            <person name="Branco L.H.Z."/>
            <person name="Delbaje E."/>
            <person name="Cruz R.B."/>
            <person name="Varani A.M."/>
            <person name="Fiore M.F."/>
        </authorList>
    </citation>
    <scope>NUCLEOTIDE SEQUENCE [LARGE SCALE GENOMIC DNA]</scope>
    <source>
        <strain evidence="1 2">CENA369</strain>
    </source>
</reference>
<comment type="caution">
    <text evidence="1">The sequence shown here is derived from an EMBL/GenBank/DDBJ whole genome shotgun (WGS) entry which is preliminary data.</text>
</comment>
<organism evidence="1 2">
    <name type="scientific">Dendronalium phyllosphericum CENA369</name>
    <dbReference type="NCBI Taxonomy" id="1725256"/>
    <lineage>
        <taxon>Bacteria</taxon>
        <taxon>Bacillati</taxon>
        <taxon>Cyanobacteriota</taxon>
        <taxon>Cyanophyceae</taxon>
        <taxon>Nostocales</taxon>
        <taxon>Nostocaceae</taxon>
        <taxon>Dendronalium</taxon>
        <taxon>Dendronalium phyllosphericum</taxon>
    </lineage>
</organism>
<dbReference type="RefSeq" id="WP_214430406.1">
    <property type="nucleotide sequence ID" value="NZ_CAWPUQ010000001.1"/>
</dbReference>
<evidence type="ECO:0000313" key="1">
    <source>
        <dbReference type="EMBL" id="MBH8571579.1"/>
    </source>
</evidence>
<protein>
    <submittedName>
        <fullName evidence="1">Uncharacterized protein</fullName>
    </submittedName>
</protein>
<dbReference type="EMBL" id="JAECZA010000001">
    <property type="protein sequence ID" value="MBH8571579.1"/>
    <property type="molecule type" value="Genomic_DNA"/>
</dbReference>
<gene>
    <name evidence="1" type="ORF">I8752_00760</name>
</gene>
<accession>A0A8J7LDE2</accession>